<evidence type="ECO:0000313" key="2">
    <source>
        <dbReference type="EMBL" id="ANG08579.1"/>
    </source>
</evidence>
<reference evidence="1" key="1">
    <citation type="submission" date="2011-08" db="EMBL/GenBank/DDBJ databases">
        <authorList>
            <person name="Cavanagh H.M.A."/>
            <person name="Mahony T.J."/>
            <person name="Vanniasinkam T."/>
        </authorList>
    </citation>
    <scope>NUCLEOTIDE SEQUENCE</scope>
    <source>
        <strain evidence="1">M1</strain>
    </source>
</reference>
<dbReference type="EMBL" id="KU133477">
    <property type="protein sequence ID" value="ANG08579.1"/>
    <property type="molecule type" value="Genomic_DNA"/>
</dbReference>
<dbReference type="GeneID" id="28544356"/>
<dbReference type="Proteomes" id="UP000138550">
    <property type="component" value="Segment"/>
</dbReference>
<organism evidence="1 3">
    <name type="scientific">Equine adenovirus A serotype 1</name>
    <name type="common">EAdV-1</name>
    <name type="synonym">Equine adenovirus 1</name>
    <dbReference type="NCBI Taxonomy" id="46916"/>
    <lineage>
        <taxon>Viruses</taxon>
        <taxon>Varidnaviria</taxon>
        <taxon>Bamfordvirae</taxon>
        <taxon>Preplasmiviricota</taxon>
        <taxon>Polisuviricotina</taxon>
        <taxon>Pharingeaviricetes</taxon>
        <taxon>Rowavirales</taxon>
        <taxon>Adenoviridae</taxon>
        <taxon>Mastadenovirus</taxon>
        <taxon>Mastadenovirus equi</taxon>
        <taxon>Equine mastadenovirus A</taxon>
    </lineage>
</organism>
<dbReference type="EMBL" id="JN418926">
    <property type="protein sequence ID" value="AEP16434.1"/>
    <property type="molecule type" value="Genomic_DNA"/>
</dbReference>
<proteinExistence type="predicted"/>
<protein>
    <submittedName>
        <fullName evidence="2">E4 ORF C</fullName>
    </submittedName>
    <submittedName>
        <fullName evidence="1">E4 ORFC</fullName>
    </submittedName>
</protein>
<reference evidence="1 3" key="2">
    <citation type="journal article" date="2012" name="Vet. Microbiol.">
        <title>Genetic characterization of equine adenovirus type 1.</title>
        <authorList>
            <person name="Cavanagh H.M."/>
            <person name="Mahony T.J."/>
            <person name="Vanniasinkam T."/>
        </authorList>
    </citation>
    <scope>NUCLEOTIDE SEQUENCE [LARGE SCALE GENOMIC DNA]</scope>
    <source>
        <strain evidence="1">M1</strain>
    </source>
</reference>
<evidence type="ECO:0000313" key="4">
    <source>
        <dbReference type="Proteomes" id="UP000138550"/>
    </source>
</evidence>
<name>G5CZ99_ADEE1</name>
<evidence type="ECO:0000313" key="1">
    <source>
        <dbReference type="EMBL" id="AEP16434.1"/>
    </source>
</evidence>
<reference evidence="2 4" key="3">
    <citation type="submission" date="2015-11" db="EMBL/GenBank/DDBJ databases">
        <title>Next-gen sequencing and molecular characterization of equine adenovirus serotype 1 isolated from healthy equines in India.</title>
        <authorList>
            <person name="Appaiahgari M.B."/>
            <person name="Gulati B.R."/>
            <person name="Singh A."/>
            <person name="Kathaperumal K."/>
            <person name="Vrati S."/>
        </authorList>
    </citation>
    <scope>NUCLEOTIDE SEQUENCE [LARGE SCALE GENOMIC DNA]</scope>
    <source>
        <strain evidence="2">H9NS</strain>
    </source>
</reference>
<gene>
    <name evidence="1" type="primary">E4 ORFC</name>
    <name evidence="2" type="synonym">E4 ORF C</name>
</gene>
<organismHost>
    <name type="scientific">Equus caballus</name>
    <name type="common">Horse</name>
    <dbReference type="NCBI Taxonomy" id="9796"/>
</organismHost>
<dbReference type="OrthoDB" id="29104at10239"/>
<dbReference type="KEGG" id="vg:28544356"/>
<accession>G5CZ99</accession>
<dbReference type="Proteomes" id="UP000134836">
    <property type="component" value="Segment"/>
</dbReference>
<evidence type="ECO:0000313" key="3">
    <source>
        <dbReference type="Proteomes" id="UP000134836"/>
    </source>
</evidence>
<keyword evidence="3" id="KW-1185">Reference proteome</keyword>
<sequence>MAETKEDEHQYLFFKVVVEKPLRDVLSALESELEKLVCEAIRCFLKSILNTAAVVADPKNNMSVESDRDGRGAVQFFVGVGWYYVEPTRALASHVHDSLTNFLDSFFQDYFAVKGLQYTTWHSSMFSVTLLS</sequence>
<dbReference type="RefSeq" id="YP_009272565.1">
    <property type="nucleotide sequence ID" value="NC_030792.1"/>
</dbReference>